<dbReference type="PROSITE" id="PS00149">
    <property type="entry name" value="SULFATASE_2"/>
    <property type="match status" value="1"/>
</dbReference>
<name>A0A840TVD5_9BACT</name>
<protein>
    <submittedName>
        <fullName evidence="7">Arylsulfatase A-like enzyme</fullName>
    </submittedName>
</protein>
<keyword evidence="3" id="KW-0378">Hydrolase</keyword>
<keyword evidence="5" id="KW-0812">Transmembrane</keyword>
<dbReference type="InterPro" id="IPR000917">
    <property type="entry name" value="Sulfatase_N"/>
</dbReference>
<comment type="caution">
    <text evidence="7">The sequence shown here is derived from an EMBL/GenBank/DDBJ whole genome shotgun (WGS) entry which is preliminary data.</text>
</comment>
<sequence>MKVQFSKELLRRNSLPKAIGSYLLLVPVLMLGAWQMKEPRSAEPRRPNIVIVLTDQWRAQDVGYAGNRQVRTPQLDSLAAESVNFRLAVSNLSVCAPARASLLTGQYPLRHGVFYNDRPLPTEAITLGDVCKAAGYQTGYIGKWHLNGSLDSTFHESRNSPIPAERRQGFDFWKVFECTHDYNRSPYFNEANVRFLWKGYDAFDQTKTAVEYIEQNAANPFLLVVSYGPPHDPYQTAPKEYRQLYADVEIALRPNVPDSLRVEAQRALKGYYAHMTALDRCVGELQAALRKTGVEDNTIFVFTSDHGDMIYSQGEINKQKPWDESIRIPFLLKYPRALGREARTLEAPFGVPDIMPTLLSLAKVEVPASVEGKDFVPYVSGKKKFKPLEGALLLCPVPFHQWNYAAGGKEYRGLRTTRYTYVRDRQGPWLLYDNEKDPYQQRNLCDQPSTLKTQRALDKELQKMLRATNDDFQPGEVYLQRWGYPWHPKDRPY</sequence>
<dbReference type="InterPro" id="IPR017850">
    <property type="entry name" value="Alkaline_phosphatase_core_sf"/>
</dbReference>
<evidence type="ECO:0000313" key="7">
    <source>
        <dbReference type="EMBL" id="MBB5284068.1"/>
    </source>
</evidence>
<organism evidence="7 8">
    <name type="scientific">Rhabdobacter roseus</name>
    <dbReference type="NCBI Taxonomy" id="1655419"/>
    <lineage>
        <taxon>Bacteria</taxon>
        <taxon>Pseudomonadati</taxon>
        <taxon>Bacteroidota</taxon>
        <taxon>Cytophagia</taxon>
        <taxon>Cytophagales</taxon>
        <taxon>Cytophagaceae</taxon>
        <taxon>Rhabdobacter</taxon>
    </lineage>
</organism>
<dbReference type="AlphaFoldDB" id="A0A840TVD5"/>
<evidence type="ECO:0000256" key="5">
    <source>
        <dbReference type="SAM" id="Phobius"/>
    </source>
</evidence>
<dbReference type="PANTHER" id="PTHR42693">
    <property type="entry name" value="ARYLSULFATASE FAMILY MEMBER"/>
    <property type="match status" value="1"/>
</dbReference>
<keyword evidence="5" id="KW-0472">Membrane</keyword>
<dbReference type="SUPFAM" id="SSF53649">
    <property type="entry name" value="Alkaline phosphatase-like"/>
    <property type="match status" value="1"/>
</dbReference>
<dbReference type="Gene3D" id="3.40.720.10">
    <property type="entry name" value="Alkaline Phosphatase, subunit A"/>
    <property type="match status" value="1"/>
</dbReference>
<evidence type="ECO:0000256" key="3">
    <source>
        <dbReference type="ARBA" id="ARBA00022801"/>
    </source>
</evidence>
<dbReference type="Gene3D" id="3.30.1120.10">
    <property type="match status" value="1"/>
</dbReference>
<dbReference type="CDD" id="cd16034">
    <property type="entry name" value="sulfatase_like"/>
    <property type="match status" value="1"/>
</dbReference>
<dbReference type="PROSITE" id="PS00523">
    <property type="entry name" value="SULFATASE_1"/>
    <property type="match status" value="1"/>
</dbReference>
<reference evidence="7 8" key="1">
    <citation type="submission" date="2020-08" db="EMBL/GenBank/DDBJ databases">
        <title>Genomic Encyclopedia of Type Strains, Phase IV (KMG-IV): sequencing the most valuable type-strain genomes for metagenomic binning, comparative biology and taxonomic classification.</title>
        <authorList>
            <person name="Goeker M."/>
        </authorList>
    </citation>
    <scope>NUCLEOTIDE SEQUENCE [LARGE SCALE GENOMIC DNA]</scope>
    <source>
        <strain evidence="7 8">DSM 105074</strain>
    </source>
</reference>
<evidence type="ECO:0000259" key="6">
    <source>
        <dbReference type="Pfam" id="PF00884"/>
    </source>
</evidence>
<evidence type="ECO:0000313" key="8">
    <source>
        <dbReference type="Proteomes" id="UP000557307"/>
    </source>
</evidence>
<keyword evidence="5" id="KW-1133">Transmembrane helix</keyword>
<evidence type="ECO:0000256" key="2">
    <source>
        <dbReference type="ARBA" id="ARBA00022723"/>
    </source>
</evidence>
<keyword evidence="8" id="KW-1185">Reference proteome</keyword>
<accession>A0A840TVD5</accession>
<dbReference type="GO" id="GO:0046872">
    <property type="term" value="F:metal ion binding"/>
    <property type="evidence" value="ECO:0007669"/>
    <property type="project" value="UniProtKB-KW"/>
</dbReference>
<keyword evidence="2" id="KW-0479">Metal-binding</keyword>
<comment type="similarity">
    <text evidence="1">Belongs to the sulfatase family.</text>
</comment>
<keyword evidence="4" id="KW-0106">Calcium</keyword>
<dbReference type="InterPro" id="IPR050738">
    <property type="entry name" value="Sulfatase"/>
</dbReference>
<dbReference type="RefSeq" id="WP_246439984.1">
    <property type="nucleotide sequence ID" value="NZ_JACHGF010000003.1"/>
</dbReference>
<dbReference type="InterPro" id="IPR024607">
    <property type="entry name" value="Sulfatase_CS"/>
</dbReference>
<evidence type="ECO:0000256" key="4">
    <source>
        <dbReference type="ARBA" id="ARBA00022837"/>
    </source>
</evidence>
<gene>
    <name evidence="7" type="ORF">HNQ92_002211</name>
</gene>
<dbReference type="GO" id="GO:0004065">
    <property type="term" value="F:arylsulfatase activity"/>
    <property type="evidence" value="ECO:0007669"/>
    <property type="project" value="TreeGrafter"/>
</dbReference>
<dbReference type="Pfam" id="PF00884">
    <property type="entry name" value="Sulfatase"/>
    <property type="match status" value="1"/>
</dbReference>
<proteinExistence type="inferred from homology"/>
<feature type="transmembrane region" description="Helical" evidence="5">
    <location>
        <begin position="20"/>
        <end position="36"/>
    </location>
</feature>
<dbReference type="Proteomes" id="UP000557307">
    <property type="component" value="Unassembled WGS sequence"/>
</dbReference>
<feature type="domain" description="Sulfatase N-terminal" evidence="6">
    <location>
        <begin position="47"/>
        <end position="363"/>
    </location>
</feature>
<dbReference type="EMBL" id="JACHGF010000003">
    <property type="protein sequence ID" value="MBB5284068.1"/>
    <property type="molecule type" value="Genomic_DNA"/>
</dbReference>
<evidence type="ECO:0000256" key="1">
    <source>
        <dbReference type="ARBA" id="ARBA00008779"/>
    </source>
</evidence>
<dbReference type="PANTHER" id="PTHR42693:SF53">
    <property type="entry name" value="ENDO-4-O-SULFATASE"/>
    <property type="match status" value="1"/>
</dbReference>